<feature type="modified residue" description="4-aspartylphosphate" evidence="4">
    <location>
        <position position="57"/>
    </location>
</feature>
<evidence type="ECO:0000256" key="3">
    <source>
        <dbReference type="ARBA" id="ARBA00022553"/>
    </source>
</evidence>
<evidence type="ECO:0000313" key="9">
    <source>
        <dbReference type="EMBL" id="XBH15220.1"/>
    </source>
</evidence>
<gene>
    <name evidence="8" type="ORF">P4G45_08190</name>
    <name evidence="9" type="ORF">P8936_08655</name>
</gene>
<dbReference type="Gene3D" id="1.10.287.130">
    <property type="match status" value="1"/>
</dbReference>
<evidence type="ECO:0000256" key="1">
    <source>
        <dbReference type="ARBA" id="ARBA00000085"/>
    </source>
</evidence>
<evidence type="ECO:0000259" key="6">
    <source>
        <dbReference type="PROSITE" id="PS50110"/>
    </source>
</evidence>
<dbReference type="Pfam" id="PF00072">
    <property type="entry name" value="Response_reg"/>
    <property type="match status" value="1"/>
</dbReference>
<dbReference type="CDD" id="cd00082">
    <property type="entry name" value="HisKA"/>
    <property type="match status" value="1"/>
</dbReference>
<dbReference type="Gene3D" id="3.30.565.10">
    <property type="entry name" value="Histidine kinase-like ATPase, C-terminal domain"/>
    <property type="match status" value="1"/>
</dbReference>
<dbReference type="Gene3D" id="3.40.50.2300">
    <property type="match status" value="1"/>
</dbReference>
<dbReference type="SUPFAM" id="SSF55785">
    <property type="entry name" value="PYP-like sensor domain (PAS domain)"/>
    <property type="match status" value="1"/>
</dbReference>
<dbReference type="Pfam" id="PF00512">
    <property type="entry name" value="HisKA"/>
    <property type="match status" value="1"/>
</dbReference>
<dbReference type="EMBL" id="CP121194">
    <property type="protein sequence ID" value="XBH11691.1"/>
    <property type="molecule type" value="Genomic_DNA"/>
</dbReference>
<dbReference type="SMART" id="SM00448">
    <property type="entry name" value="REC"/>
    <property type="match status" value="1"/>
</dbReference>
<dbReference type="InterPro" id="IPR004358">
    <property type="entry name" value="Sig_transdc_His_kin-like_C"/>
</dbReference>
<dbReference type="SUPFAM" id="SSF52172">
    <property type="entry name" value="CheY-like"/>
    <property type="match status" value="1"/>
</dbReference>
<dbReference type="EC" id="2.7.13.3" evidence="2"/>
<dbReference type="InterPro" id="IPR003661">
    <property type="entry name" value="HisK_dim/P_dom"/>
</dbReference>
<dbReference type="SMART" id="SM00388">
    <property type="entry name" value="HisKA"/>
    <property type="match status" value="1"/>
</dbReference>
<accession>A0AAU7D2M5</accession>
<dbReference type="InterPro" id="IPR003594">
    <property type="entry name" value="HATPase_dom"/>
</dbReference>
<dbReference type="InterPro" id="IPR005467">
    <property type="entry name" value="His_kinase_dom"/>
</dbReference>
<dbReference type="PANTHER" id="PTHR43547:SF2">
    <property type="entry name" value="HYBRID SIGNAL TRANSDUCTION HISTIDINE KINASE C"/>
    <property type="match status" value="1"/>
</dbReference>
<accession>A0AAU7DC62</accession>
<dbReference type="RefSeq" id="WP_348269181.1">
    <property type="nucleotide sequence ID" value="NZ_CP121194.1"/>
</dbReference>
<evidence type="ECO:0000259" key="5">
    <source>
        <dbReference type="PROSITE" id="PS50109"/>
    </source>
</evidence>
<organism evidence="8">
    <name type="scientific">Edaphobacter paludis</name>
    <dbReference type="NCBI Taxonomy" id="3035702"/>
    <lineage>
        <taxon>Bacteria</taxon>
        <taxon>Pseudomonadati</taxon>
        <taxon>Acidobacteriota</taxon>
        <taxon>Terriglobia</taxon>
        <taxon>Terriglobales</taxon>
        <taxon>Acidobacteriaceae</taxon>
        <taxon>Edaphobacter</taxon>
    </lineage>
</organism>
<dbReference type="EMBL" id="CP121195">
    <property type="protein sequence ID" value="XBH15220.1"/>
    <property type="molecule type" value="Genomic_DNA"/>
</dbReference>
<proteinExistence type="predicted"/>
<dbReference type="SMART" id="SM00387">
    <property type="entry name" value="HATPase_c"/>
    <property type="match status" value="1"/>
</dbReference>
<dbReference type="InterPro" id="IPR035965">
    <property type="entry name" value="PAS-like_dom_sf"/>
</dbReference>
<name>A0AAU7D2M5_9BACT</name>
<dbReference type="PROSITE" id="PS50110">
    <property type="entry name" value="RESPONSE_REGULATORY"/>
    <property type="match status" value="1"/>
</dbReference>
<dbReference type="Gene3D" id="3.30.450.20">
    <property type="entry name" value="PAS domain"/>
    <property type="match status" value="1"/>
</dbReference>
<sequence>MSELENRGRVLIIDDREETRYIFRRILVRAGFAVEEAATGSEGLVRALSLPDIVISDVNLPDMLGYEVCRRLKSNPVTASIPVLQISASFVSDESKVQALKEGADSYLTQPVEPTVLVAQVEALLRLRRAESLSHHSALQWQTAFDALNDGLALADSNGRTIRVNATFMQLLNLVAADIEGKRLADIFQANFQMSLESLLESSERGQLGELSFGNRWFRVRYDTIKANLDMESGSILILTDTTDHRKLQEMLKLSERLAATGRLAHIIAHEINNPLEAMSNLLYLAANGSRENFPETQSYINQASEELLRISRITKQVLAFHRESTLPTMCAANEMIEGVIALFRIHVAKQNITLKSDLRSNDQLLLHSGEMRQVFNNLVTNALDAMGVCEGTVLVRCMRSVSYPDGVPGVRFLFSDCGRGIPPEALPRIFEAFYTTKDSKGAGTGLWLSSEVVAKHQGLIRVRSRTSGSYRGTLFDVFIPLPSAN</sequence>
<keyword evidence="3 4" id="KW-0597">Phosphoprotein</keyword>
<dbReference type="InterPro" id="IPR036097">
    <property type="entry name" value="HisK_dim/P_sf"/>
</dbReference>
<dbReference type="Pfam" id="PF02518">
    <property type="entry name" value="HATPase_c"/>
    <property type="match status" value="1"/>
</dbReference>
<feature type="domain" description="Histidine kinase" evidence="5">
    <location>
        <begin position="267"/>
        <end position="484"/>
    </location>
</feature>
<dbReference type="InterPro" id="IPR036890">
    <property type="entry name" value="HATPase_C_sf"/>
</dbReference>
<dbReference type="PANTHER" id="PTHR43547">
    <property type="entry name" value="TWO-COMPONENT HISTIDINE KINASE"/>
    <property type="match status" value="1"/>
</dbReference>
<evidence type="ECO:0000313" key="8">
    <source>
        <dbReference type="EMBL" id="XBH11691.1"/>
    </source>
</evidence>
<evidence type="ECO:0000256" key="2">
    <source>
        <dbReference type="ARBA" id="ARBA00012438"/>
    </source>
</evidence>
<dbReference type="PRINTS" id="PR00344">
    <property type="entry name" value="BCTRLSENSOR"/>
</dbReference>
<dbReference type="Pfam" id="PF13188">
    <property type="entry name" value="PAS_8"/>
    <property type="match status" value="1"/>
</dbReference>
<dbReference type="SMART" id="SM00091">
    <property type="entry name" value="PAS"/>
    <property type="match status" value="1"/>
</dbReference>
<protein>
    <recommendedName>
        <fullName evidence="2">histidine kinase</fullName>
        <ecNumber evidence="2">2.7.13.3</ecNumber>
    </recommendedName>
</protein>
<dbReference type="InterPro" id="IPR000014">
    <property type="entry name" value="PAS"/>
</dbReference>
<feature type="domain" description="Response regulatory" evidence="6">
    <location>
        <begin position="9"/>
        <end position="125"/>
    </location>
</feature>
<dbReference type="KEGG" id="epl:P4G45_08190"/>
<reference evidence="8" key="1">
    <citation type="submission" date="2023-03" db="EMBL/GenBank/DDBJ databases">
        <title>Edaphobacter sp.</title>
        <authorList>
            <person name="Huber K.J."/>
            <person name="Papendorf J."/>
            <person name="Pilke C."/>
            <person name="Bunk B."/>
            <person name="Sproeer C."/>
            <person name="Pester M."/>
        </authorList>
    </citation>
    <scope>NUCLEOTIDE SEQUENCE</scope>
    <source>
        <strain evidence="8">DSM 109919</strain>
        <strain evidence="9">DSM 109920</strain>
    </source>
</reference>
<dbReference type="PROSITE" id="PS50109">
    <property type="entry name" value="HIS_KIN"/>
    <property type="match status" value="1"/>
</dbReference>
<comment type="catalytic activity">
    <reaction evidence="1">
        <text>ATP + protein L-histidine = ADP + protein N-phospho-L-histidine.</text>
        <dbReference type="EC" id="2.7.13.3"/>
    </reaction>
</comment>
<evidence type="ECO:0000259" key="7">
    <source>
        <dbReference type="PROSITE" id="PS50112"/>
    </source>
</evidence>
<dbReference type="AlphaFoldDB" id="A0AAU7D2M5"/>
<dbReference type="InterPro" id="IPR011006">
    <property type="entry name" value="CheY-like_superfamily"/>
</dbReference>
<dbReference type="SUPFAM" id="SSF55874">
    <property type="entry name" value="ATPase domain of HSP90 chaperone/DNA topoisomerase II/histidine kinase"/>
    <property type="match status" value="1"/>
</dbReference>
<dbReference type="PROSITE" id="PS50112">
    <property type="entry name" value="PAS"/>
    <property type="match status" value="1"/>
</dbReference>
<evidence type="ECO:0000256" key="4">
    <source>
        <dbReference type="PROSITE-ProRule" id="PRU00169"/>
    </source>
</evidence>
<dbReference type="SUPFAM" id="SSF47384">
    <property type="entry name" value="Homodimeric domain of signal transducing histidine kinase"/>
    <property type="match status" value="1"/>
</dbReference>
<dbReference type="InterPro" id="IPR001789">
    <property type="entry name" value="Sig_transdc_resp-reg_receiver"/>
</dbReference>
<feature type="domain" description="PAS" evidence="7">
    <location>
        <begin position="137"/>
        <end position="207"/>
    </location>
</feature>
<dbReference type="GO" id="GO:0000155">
    <property type="term" value="F:phosphorelay sensor kinase activity"/>
    <property type="evidence" value="ECO:0007669"/>
    <property type="project" value="InterPro"/>
</dbReference>